<evidence type="ECO:0000313" key="1">
    <source>
        <dbReference type="EMBL" id="CDZ88223.1"/>
    </source>
</evidence>
<dbReference type="AlphaFoldDB" id="A0A098BHQ9"/>
<accession>A0A098BHQ9</accession>
<name>A0A098BHQ9_9NOCA</name>
<dbReference type="EMBL" id="CCSD01000049">
    <property type="protein sequence ID" value="CDZ88223.1"/>
    <property type="molecule type" value="Genomic_DNA"/>
</dbReference>
<protein>
    <submittedName>
        <fullName evidence="1">Uncharacterized protein</fullName>
    </submittedName>
</protein>
<dbReference type="Proteomes" id="UP000042997">
    <property type="component" value="Unassembled WGS sequence"/>
</dbReference>
<sequence>MSGLPAVPRHGRWRSGRVPRGQFLEQDRHAEVERVDADGRGEFEDFENFVCGDAQIECGPDVPLQSGPVHVGAGGIDRNAQQLDDLRREHTAFVGLQRGSQVVLGPSGIEFVESVPQRVPTSFALEAVDDGRSCVVRCHRPLP</sequence>
<gene>
    <name evidence="1" type="ORF">RHRU231_390140</name>
</gene>
<reference evidence="1 2" key="1">
    <citation type="journal article" date="2014" name="Genome Announc.">
        <title>Draft Genome Sequence of Propane- and Butane-Oxidizing Actinobacterium Rhodococcus ruber IEGM 231.</title>
        <authorList>
            <person name="Ivshina I.B."/>
            <person name="Kuyukina M.S."/>
            <person name="Krivoruchko A.V."/>
            <person name="Barbe V."/>
            <person name="Fischer C."/>
        </authorList>
    </citation>
    <scope>NUCLEOTIDE SEQUENCE [LARGE SCALE GENOMIC DNA]</scope>
</reference>
<organism evidence="1 2">
    <name type="scientific">Rhodococcus ruber</name>
    <dbReference type="NCBI Taxonomy" id="1830"/>
    <lineage>
        <taxon>Bacteria</taxon>
        <taxon>Bacillati</taxon>
        <taxon>Actinomycetota</taxon>
        <taxon>Actinomycetes</taxon>
        <taxon>Mycobacteriales</taxon>
        <taxon>Nocardiaceae</taxon>
        <taxon>Rhodococcus</taxon>
    </lineage>
</organism>
<evidence type="ECO:0000313" key="2">
    <source>
        <dbReference type="Proteomes" id="UP000042997"/>
    </source>
</evidence>
<proteinExistence type="predicted"/>